<dbReference type="Proteomes" id="UP000054166">
    <property type="component" value="Unassembled WGS sequence"/>
</dbReference>
<protein>
    <submittedName>
        <fullName evidence="3">Uncharacterized protein</fullName>
    </submittedName>
</protein>
<dbReference type="HOGENOM" id="CLU_1230322_0_0_1"/>
<gene>
    <name evidence="3" type="ORF">PILCRDRAFT_10350</name>
</gene>
<keyword evidence="2" id="KW-0812">Transmembrane</keyword>
<feature type="transmembrane region" description="Helical" evidence="2">
    <location>
        <begin position="76"/>
        <end position="97"/>
    </location>
</feature>
<reference evidence="3 4" key="1">
    <citation type="submission" date="2014-04" db="EMBL/GenBank/DDBJ databases">
        <authorList>
            <consortium name="DOE Joint Genome Institute"/>
            <person name="Kuo A."/>
            <person name="Tarkka M."/>
            <person name="Buscot F."/>
            <person name="Kohler A."/>
            <person name="Nagy L.G."/>
            <person name="Floudas D."/>
            <person name="Copeland A."/>
            <person name="Barry K.W."/>
            <person name="Cichocki N."/>
            <person name="Veneault-Fourrey C."/>
            <person name="LaButti K."/>
            <person name="Lindquist E.A."/>
            <person name="Lipzen A."/>
            <person name="Lundell T."/>
            <person name="Morin E."/>
            <person name="Murat C."/>
            <person name="Sun H."/>
            <person name="Tunlid A."/>
            <person name="Henrissat B."/>
            <person name="Grigoriev I.V."/>
            <person name="Hibbett D.S."/>
            <person name="Martin F."/>
            <person name="Nordberg H.P."/>
            <person name="Cantor M.N."/>
            <person name="Hua S.X."/>
        </authorList>
    </citation>
    <scope>NUCLEOTIDE SEQUENCE [LARGE SCALE GENOMIC DNA]</scope>
    <source>
        <strain evidence="3 4">F 1598</strain>
    </source>
</reference>
<dbReference type="EMBL" id="KN833009">
    <property type="protein sequence ID" value="KIM79523.1"/>
    <property type="molecule type" value="Genomic_DNA"/>
</dbReference>
<dbReference type="OrthoDB" id="2646225at2759"/>
<evidence type="ECO:0000256" key="2">
    <source>
        <dbReference type="SAM" id="Phobius"/>
    </source>
</evidence>
<keyword evidence="2" id="KW-0472">Membrane</keyword>
<sequence length="225" mass="24321">MSYPSYMPVEKREPHSVPSDLTAAPESQTSMSDAGIPYAENSGIVDNPGSKYDAEYSEMPRRIPRGSSRLSSSLDLLKALILPTLAIAYLAFCYIVHYRVIPINMHGIINVSPQNIASIKAGVTSISILIIALGLWPLQDLIQDLRSEEFFRVISAHPSGVPISVVNSISNPSFSTIESLKVIVQRHCTPFLTAAVLAGGLAGATSTLAPAAHKPPLYIIFPFYL</sequence>
<accession>A0A0C3AZW3</accession>
<keyword evidence="4" id="KW-1185">Reference proteome</keyword>
<dbReference type="STRING" id="765440.A0A0C3AZW3"/>
<evidence type="ECO:0000256" key="1">
    <source>
        <dbReference type="SAM" id="MobiDB-lite"/>
    </source>
</evidence>
<feature type="transmembrane region" description="Helical" evidence="2">
    <location>
        <begin position="117"/>
        <end position="138"/>
    </location>
</feature>
<evidence type="ECO:0000313" key="3">
    <source>
        <dbReference type="EMBL" id="KIM79523.1"/>
    </source>
</evidence>
<evidence type="ECO:0000313" key="4">
    <source>
        <dbReference type="Proteomes" id="UP000054166"/>
    </source>
</evidence>
<proteinExistence type="predicted"/>
<dbReference type="AlphaFoldDB" id="A0A0C3AZW3"/>
<keyword evidence="2" id="KW-1133">Transmembrane helix</keyword>
<organism evidence="3 4">
    <name type="scientific">Piloderma croceum (strain F 1598)</name>
    <dbReference type="NCBI Taxonomy" id="765440"/>
    <lineage>
        <taxon>Eukaryota</taxon>
        <taxon>Fungi</taxon>
        <taxon>Dikarya</taxon>
        <taxon>Basidiomycota</taxon>
        <taxon>Agaricomycotina</taxon>
        <taxon>Agaricomycetes</taxon>
        <taxon>Agaricomycetidae</taxon>
        <taxon>Atheliales</taxon>
        <taxon>Atheliaceae</taxon>
        <taxon>Piloderma</taxon>
    </lineage>
</organism>
<dbReference type="InParanoid" id="A0A0C3AZW3"/>
<feature type="region of interest" description="Disordered" evidence="1">
    <location>
        <begin position="1"/>
        <end position="34"/>
    </location>
</feature>
<reference evidence="4" key="2">
    <citation type="submission" date="2015-01" db="EMBL/GenBank/DDBJ databases">
        <title>Evolutionary Origins and Diversification of the Mycorrhizal Mutualists.</title>
        <authorList>
            <consortium name="DOE Joint Genome Institute"/>
            <consortium name="Mycorrhizal Genomics Consortium"/>
            <person name="Kohler A."/>
            <person name="Kuo A."/>
            <person name="Nagy L.G."/>
            <person name="Floudas D."/>
            <person name="Copeland A."/>
            <person name="Barry K.W."/>
            <person name="Cichocki N."/>
            <person name="Veneault-Fourrey C."/>
            <person name="LaButti K."/>
            <person name="Lindquist E.A."/>
            <person name="Lipzen A."/>
            <person name="Lundell T."/>
            <person name="Morin E."/>
            <person name="Murat C."/>
            <person name="Riley R."/>
            <person name="Ohm R."/>
            <person name="Sun H."/>
            <person name="Tunlid A."/>
            <person name="Henrissat B."/>
            <person name="Grigoriev I.V."/>
            <person name="Hibbett D.S."/>
            <person name="Martin F."/>
        </authorList>
    </citation>
    <scope>NUCLEOTIDE SEQUENCE [LARGE SCALE GENOMIC DNA]</scope>
    <source>
        <strain evidence="4">F 1598</strain>
    </source>
</reference>
<name>A0A0C3AZW3_PILCF</name>